<evidence type="ECO:0000313" key="2">
    <source>
        <dbReference type="Proteomes" id="UP000299102"/>
    </source>
</evidence>
<name>A0A4C1VFX5_EUMVA</name>
<gene>
    <name evidence="1" type="ORF">EVAR_35655_1</name>
</gene>
<dbReference type="OrthoDB" id="411823at2759"/>
<dbReference type="Proteomes" id="UP000299102">
    <property type="component" value="Unassembled WGS sequence"/>
</dbReference>
<dbReference type="EMBL" id="BGZK01000331">
    <property type="protein sequence ID" value="GBP37222.1"/>
    <property type="molecule type" value="Genomic_DNA"/>
</dbReference>
<dbReference type="AlphaFoldDB" id="A0A4C1VFX5"/>
<proteinExistence type="predicted"/>
<organism evidence="1 2">
    <name type="scientific">Eumeta variegata</name>
    <name type="common">Bagworm moth</name>
    <name type="synonym">Eumeta japonica</name>
    <dbReference type="NCBI Taxonomy" id="151549"/>
    <lineage>
        <taxon>Eukaryota</taxon>
        <taxon>Metazoa</taxon>
        <taxon>Ecdysozoa</taxon>
        <taxon>Arthropoda</taxon>
        <taxon>Hexapoda</taxon>
        <taxon>Insecta</taxon>
        <taxon>Pterygota</taxon>
        <taxon>Neoptera</taxon>
        <taxon>Endopterygota</taxon>
        <taxon>Lepidoptera</taxon>
        <taxon>Glossata</taxon>
        <taxon>Ditrysia</taxon>
        <taxon>Tineoidea</taxon>
        <taxon>Psychidae</taxon>
        <taxon>Oiketicinae</taxon>
        <taxon>Eumeta</taxon>
    </lineage>
</organism>
<sequence>MPESRVTSVQTMLARRAALAKKTSADYDRFPLSHAKKVIRAASLEELQKQYAERSTGEIIKCFYPRIEQGYRVLRQIENFPSSAYPNGPRWVRAVHAKVQATGLTILRL</sequence>
<keyword evidence="2" id="KW-1185">Reference proteome</keyword>
<evidence type="ECO:0000313" key="1">
    <source>
        <dbReference type="EMBL" id="GBP37222.1"/>
    </source>
</evidence>
<accession>A0A4C1VFX5</accession>
<comment type="caution">
    <text evidence="1">The sequence shown here is derived from an EMBL/GenBank/DDBJ whole genome shotgun (WGS) entry which is preliminary data.</text>
</comment>
<reference evidence="1 2" key="1">
    <citation type="journal article" date="2019" name="Commun. Biol.">
        <title>The bagworm genome reveals a unique fibroin gene that provides high tensile strength.</title>
        <authorList>
            <person name="Kono N."/>
            <person name="Nakamura H."/>
            <person name="Ohtoshi R."/>
            <person name="Tomita M."/>
            <person name="Numata K."/>
            <person name="Arakawa K."/>
        </authorList>
    </citation>
    <scope>NUCLEOTIDE SEQUENCE [LARGE SCALE GENOMIC DNA]</scope>
</reference>
<protein>
    <submittedName>
        <fullName evidence="1">Uncharacterized protein</fullName>
    </submittedName>
</protein>